<dbReference type="PANTHER" id="PTHR15054">
    <property type="entry name" value="HISTIDINE-RICH CALCIUM-BINDING PROTEIN-RELATED"/>
    <property type="match status" value="1"/>
</dbReference>
<dbReference type="GeneID" id="25900739"/>
<dbReference type="RefSeq" id="XP_014161566.1">
    <property type="nucleotide sequence ID" value="XM_014306091.1"/>
</dbReference>
<sequence length="122" mass="13889">MLLSRSLKFFMGLCMLALLVAPIQQVEALPGFCRYCDYCSFCTECKECPCDHTDTCKMCKYCKFCTLCTTCDYVCVEGGVVDRVSSWFSHFTSPEEINVDDESLEKELKQLGVSKPKRSIKM</sequence>
<dbReference type="InterPro" id="IPR015666">
    <property type="entry name" value="HRC"/>
</dbReference>
<dbReference type="EMBL" id="KQ241602">
    <property type="protein sequence ID" value="KNC87664.1"/>
    <property type="molecule type" value="Genomic_DNA"/>
</dbReference>
<evidence type="ECO:0000313" key="3">
    <source>
        <dbReference type="Proteomes" id="UP000054560"/>
    </source>
</evidence>
<protein>
    <recommendedName>
        <fullName evidence="4">TNFR-Cys domain-containing protein</fullName>
    </recommendedName>
</protein>
<organism evidence="2 3">
    <name type="scientific">Sphaeroforma arctica JP610</name>
    <dbReference type="NCBI Taxonomy" id="667725"/>
    <lineage>
        <taxon>Eukaryota</taxon>
        <taxon>Ichthyosporea</taxon>
        <taxon>Ichthyophonida</taxon>
        <taxon>Sphaeroforma</taxon>
    </lineage>
</organism>
<dbReference type="OrthoDB" id="9428907at2759"/>
<proteinExistence type="predicted"/>
<dbReference type="AlphaFoldDB" id="A0A0L0GFP5"/>
<feature type="chain" id="PRO_5005539407" description="TNFR-Cys domain-containing protein" evidence="1">
    <location>
        <begin position="29"/>
        <end position="122"/>
    </location>
</feature>
<accession>A0A0L0GFP5</accession>
<gene>
    <name evidence="2" type="ORF">SARC_00235</name>
</gene>
<dbReference type="Proteomes" id="UP000054560">
    <property type="component" value="Unassembled WGS sequence"/>
</dbReference>
<dbReference type="eggNOG" id="ENOG502S3MW">
    <property type="taxonomic scope" value="Eukaryota"/>
</dbReference>
<feature type="signal peptide" evidence="1">
    <location>
        <begin position="1"/>
        <end position="28"/>
    </location>
</feature>
<keyword evidence="1" id="KW-0732">Signal</keyword>
<evidence type="ECO:0000256" key="1">
    <source>
        <dbReference type="SAM" id="SignalP"/>
    </source>
</evidence>
<evidence type="ECO:0008006" key="4">
    <source>
        <dbReference type="Google" id="ProtNLM"/>
    </source>
</evidence>
<dbReference type="PANTHER" id="PTHR15054:SF3">
    <property type="entry name" value="SARCOPLASMIC RETICULUM HISTIDINE-RICH CALCIUM-BINDING PROTEIN"/>
    <property type="match status" value="1"/>
</dbReference>
<evidence type="ECO:0000313" key="2">
    <source>
        <dbReference type="EMBL" id="KNC87664.1"/>
    </source>
</evidence>
<name>A0A0L0GFP5_9EUKA</name>
<dbReference type="STRING" id="667725.A0A0L0GFP5"/>
<keyword evidence="3" id="KW-1185">Reference proteome</keyword>
<dbReference type="GO" id="GO:0005509">
    <property type="term" value="F:calcium ion binding"/>
    <property type="evidence" value="ECO:0007669"/>
    <property type="project" value="InterPro"/>
</dbReference>
<reference evidence="2 3" key="1">
    <citation type="submission" date="2011-02" db="EMBL/GenBank/DDBJ databases">
        <title>The Genome Sequence of Sphaeroforma arctica JP610.</title>
        <authorList>
            <consortium name="The Broad Institute Genome Sequencing Platform"/>
            <person name="Russ C."/>
            <person name="Cuomo C."/>
            <person name="Young S.K."/>
            <person name="Zeng Q."/>
            <person name="Gargeya S."/>
            <person name="Alvarado L."/>
            <person name="Berlin A."/>
            <person name="Chapman S.B."/>
            <person name="Chen Z."/>
            <person name="Freedman E."/>
            <person name="Gellesch M."/>
            <person name="Goldberg J."/>
            <person name="Griggs A."/>
            <person name="Gujja S."/>
            <person name="Heilman E."/>
            <person name="Heiman D."/>
            <person name="Howarth C."/>
            <person name="Mehta T."/>
            <person name="Neiman D."/>
            <person name="Pearson M."/>
            <person name="Roberts A."/>
            <person name="Saif S."/>
            <person name="Shea T."/>
            <person name="Shenoy N."/>
            <person name="Sisk P."/>
            <person name="Stolte C."/>
            <person name="Sykes S."/>
            <person name="White J."/>
            <person name="Yandava C."/>
            <person name="Burger G."/>
            <person name="Gray M.W."/>
            <person name="Holland P.W.H."/>
            <person name="King N."/>
            <person name="Lang F.B.F."/>
            <person name="Roger A.J."/>
            <person name="Ruiz-Trillo I."/>
            <person name="Haas B."/>
            <person name="Nusbaum C."/>
            <person name="Birren B."/>
        </authorList>
    </citation>
    <scope>NUCLEOTIDE SEQUENCE [LARGE SCALE GENOMIC DNA]</scope>
    <source>
        <strain evidence="2 3">JP610</strain>
    </source>
</reference>